<reference evidence="2" key="1">
    <citation type="journal article" date="2023" name="Science">
        <title>Genome structures resolve the early diversification of teleost fishes.</title>
        <authorList>
            <person name="Parey E."/>
            <person name="Louis A."/>
            <person name="Montfort J."/>
            <person name="Bouchez O."/>
            <person name="Roques C."/>
            <person name="Iampietro C."/>
            <person name="Lluch J."/>
            <person name="Castinel A."/>
            <person name="Donnadieu C."/>
            <person name="Desvignes T."/>
            <person name="Floi Bucao C."/>
            <person name="Jouanno E."/>
            <person name="Wen M."/>
            <person name="Mejri S."/>
            <person name="Dirks R."/>
            <person name="Jansen H."/>
            <person name="Henkel C."/>
            <person name="Chen W.J."/>
            <person name="Zahm M."/>
            <person name="Cabau C."/>
            <person name="Klopp C."/>
            <person name="Thompson A.W."/>
            <person name="Robinson-Rechavi M."/>
            <person name="Braasch I."/>
            <person name="Lecointre G."/>
            <person name="Bobe J."/>
            <person name="Postlethwait J.H."/>
            <person name="Berthelot C."/>
            <person name="Roest Crollius H."/>
            <person name="Guiguen Y."/>
        </authorList>
    </citation>
    <scope>NUCLEOTIDE SEQUENCE</scope>
    <source>
        <strain evidence="2">NC1722</strain>
    </source>
</reference>
<evidence type="ECO:0000313" key="3">
    <source>
        <dbReference type="Proteomes" id="UP001221898"/>
    </source>
</evidence>
<keyword evidence="3" id="KW-1185">Reference proteome</keyword>
<evidence type="ECO:0000256" key="1">
    <source>
        <dbReference type="SAM" id="MobiDB-lite"/>
    </source>
</evidence>
<organism evidence="2 3">
    <name type="scientific">Aldrovandia affinis</name>
    <dbReference type="NCBI Taxonomy" id="143900"/>
    <lineage>
        <taxon>Eukaryota</taxon>
        <taxon>Metazoa</taxon>
        <taxon>Chordata</taxon>
        <taxon>Craniata</taxon>
        <taxon>Vertebrata</taxon>
        <taxon>Euteleostomi</taxon>
        <taxon>Actinopterygii</taxon>
        <taxon>Neopterygii</taxon>
        <taxon>Teleostei</taxon>
        <taxon>Notacanthiformes</taxon>
        <taxon>Halosauridae</taxon>
        <taxon>Aldrovandia</taxon>
    </lineage>
</organism>
<comment type="caution">
    <text evidence="2">The sequence shown here is derived from an EMBL/GenBank/DDBJ whole genome shotgun (WGS) entry which is preliminary data.</text>
</comment>
<evidence type="ECO:0000313" key="2">
    <source>
        <dbReference type="EMBL" id="KAJ8413327.1"/>
    </source>
</evidence>
<gene>
    <name evidence="2" type="ORF">AAFF_G00093230</name>
</gene>
<dbReference type="EMBL" id="JAINUG010000016">
    <property type="protein sequence ID" value="KAJ8413327.1"/>
    <property type="molecule type" value="Genomic_DNA"/>
</dbReference>
<dbReference type="AlphaFoldDB" id="A0AAD7T2R7"/>
<feature type="compositionally biased region" description="Low complexity" evidence="1">
    <location>
        <begin position="64"/>
        <end position="74"/>
    </location>
</feature>
<name>A0AAD7T2R7_9TELE</name>
<sequence>MTFLAQCCSHHFPRPSAACGPGAEGTAAGTCTPLQRTSDRASAPMHLSAHQLGTCGGAAGADGTGPSARPGRARASARDRGPK</sequence>
<feature type="region of interest" description="Disordered" evidence="1">
    <location>
        <begin position="34"/>
        <end position="83"/>
    </location>
</feature>
<protein>
    <submittedName>
        <fullName evidence="2">Uncharacterized protein</fullName>
    </submittedName>
</protein>
<proteinExistence type="predicted"/>
<feature type="compositionally biased region" description="Gly residues" evidence="1">
    <location>
        <begin position="54"/>
        <end position="63"/>
    </location>
</feature>
<accession>A0AAD7T2R7</accession>
<dbReference type="Proteomes" id="UP001221898">
    <property type="component" value="Unassembled WGS sequence"/>
</dbReference>